<dbReference type="GO" id="GO:0055085">
    <property type="term" value="P:transmembrane transport"/>
    <property type="evidence" value="ECO:0007669"/>
    <property type="project" value="InterPro"/>
</dbReference>
<dbReference type="PANTHER" id="PTHR43163">
    <property type="entry name" value="DIPEPTIDE TRANSPORT SYSTEM PERMEASE PROTEIN DPPB-RELATED"/>
    <property type="match status" value="1"/>
</dbReference>
<name>A0A1X6XLG7_9MICO</name>
<evidence type="ECO:0000256" key="5">
    <source>
        <dbReference type="ARBA" id="ARBA00022989"/>
    </source>
</evidence>
<evidence type="ECO:0000256" key="7">
    <source>
        <dbReference type="RuleBase" id="RU363032"/>
    </source>
</evidence>
<dbReference type="Pfam" id="PF00528">
    <property type="entry name" value="BPD_transp_1"/>
    <property type="match status" value="1"/>
</dbReference>
<dbReference type="Pfam" id="PF19300">
    <property type="entry name" value="BPD_transp_1_N"/>
    <property type="match status" value="1"/>
</dbReference>
<evidence type="ECO:0000313" key="10">
    <source>
        <dbReference type="Proteomes" id="UP000196581"/>
    </source>
</evidence>
<protein>
    <submittedName>
        <fullName evidence="9">Binding-protein-dependent transport systems inner membrane component</fullName>
    </submittedName>
</protein>
<dbReference type="PANTHER" id="PTHR43163:SF6">
    <property type="entry name" value="DIPEPTIDE TRANSPORT SYSTEM PERMEASE PROTEIN DPPB-RELATED"/>
    <property type="match status" value="1"/>
</dbReference>
<dbReference type="CDD" id="cd06261">
    <property type="entry name" value="TM_PBP2"/>
    <property type="match status" value="1"/>
</dbReference>
<feature type="transmembrane region" description="Helical" evidence="7">
    <location>
        <begin position="306"/>
        <end position="327"/>
    </location>
</feature>
<dbReference type="InterPro" id="IPR000515">
    <property type="entry name" value="MetI-like"/>
</dbReference>
<keyword evidence="4 7" id="KW-0812">Transmembrane</keyword>
<dbReference type="AlphaFoldDB" id="A0A1X6XLG7"/>
<feature type="transmembrane region" description="Helical" evidence="7">
    <location>
        <begin position="121"/>
        <end position="147"/>
    </location>
</feature>
<accession>A0A1X6XLG7</accession>
<dbReference type="SUPFAM" id="SSF161098">
    <property type="entry name" value="MetI-like"/>
    <property type="match status" value="1"/>
</dbReference>
<evidence type="ECO:0000256" key="6">
    <source>
        <dbReference type="ARBA" id="ARBA00023136"/>
    </source>
</evidence>
<dbReference type="InterPro" id="IPR035906">
    <property type="entry name" value="MetI-like_sf"/>
</dbReference>
<feature type="transmembrane region" description="Helical" evidence="7">
    <location>
        <begin position="201"/>
        <end position="220"/>
    </location>
</feature>
<reference evidence="10" key="1">
    <citation type="submission" date="2017-02" db="EMBL/GenBank/DDBJ databases">
        <authorList>
            <person name="Dridi B."/>
        </authorList>
    </citation>
    <scope>NUCLEOTIDE SEQUENCE [LARGE SCALE GENOMIC DNA]</scope>
    <source>
        <strain evidence="10">B Co 03.10</strain>
    </source>
</reference>
<sequence length="338" mass="36051">MHSTVEGRLGHGVPQRLIPAWVGTPWAWFLTRKLGTLVLSFVFLVIVTFSIVLLIPGDAARAAAGPDASLEVVEATRQTLGLNDPVWQRFLTYVGDIFSGTLGTSFRVGTVSEQIAVRAPYTLVVAGASIVITLVLAFILGVGVTVLTRNGRRTWLAQAFSWVTAVIDAVPVYVRGTLLIILFALTLGVLPAGGAQQPSSYVLPIVALAIGPVCSLSRIVRREAESALQANYIRTTEGWRLSGRVVYLKYLLPNVVTAALTLSGLMLSGMIGGALVMEQVFSWPGLGTSVVNAILTRDYPVIQGTILVLGMVAVIINILIDVALAAVDPRHLQSRSDA</sequence>
<comment type="similarity">
    <text evidence="7">Belongs to the binding-protein-dependent transport system permease family.</text>
</comment>
<keyword evidence="10" id="KW-1185">Reference proteome</keyword>
<feature type="transmembrane region" description="Helical" evidence="7">
    <location>
        <begin position="250"/>
        <end position="276"/>
    </location>
</feature>
<dbReference type="GO" id="GO:0005886">
    <property type="term" value="C:plasma membrane"/>
    <property type="evidence" value="ECO:0007669"/>
    <property type="project" value="UniProtKB-SubCell"/>
</dbReference>
<dbReference type="EMBL" id="FWFF01000019">
    <property type="protein sequence ID" value="SLM99988.1"/>
    <property type="molecule type" value="Genomic_DNA"/>
</dbReference>
<evidence type="ECO:0000256" key="4">
    <source>
        <dbReference type="ARBA" id="ARBA00022692"/>
    </source>
</evidence>
<keyword evidence="6 7" id="KW-0472">Membrane</keyword>
<evidence type="ECO:0000256" key="1">
    <source>
        <dbReference type="ARBA" id="ARBA00004651"/>
    </source>
</evidence>
<evidence type="ECO:0000256" key="2">
    <source>
        <dbReference type="ARBA" id="ARBA00022448"/>
    </source>
</evidence>
<dbReference type="InterPro" id="IPR045621">
    <property type="entry name" value="BPD_transp_1_N"/>
</dbReference>
<feature type="transmembrane region" description="Helical" evidence="7">
    <location>
        <begin position="34"/>
        <end position="55"/>
    </location>
</feature>
<keyword evidence="5 7" id="KW-1133">Transmembrane helix</keyword>
<proteinExistence type="inferred from homology"/>
<organism evidence="9 10">
    <name type="scientific">Brevibacterium yomogidense</name>
    <dbReference type="NCBI Taxonomy" id="946573"/>
    <lineage>
        <taxon>Bacteria</taxon>
        <taxon>Bacillati</taxon>
        <taxon>Actinomycetota</taxon>
        <taxon>Actinomycetes</taxon>
        <taxon>Micrococcales</taxon>
        <taxon>Brevibacteriaceae</taxon>
        <taxon>Brevibacterium</taxon>
    </lineage>
</organism>
<evidence type="ECO:0000256" key="3">
    <source>
        <dbReference type="ARBA" id="ARBA00022475"/>
    </source>
</evidence>
<evidence type="ECO:0000313" key="9">
    <source>
        <dbReference type="EMBL" id="SLM99988.1"/>
    </source>
</evidence>
<feature type="transmembrane region" description="Helical" evidence="7">
    <location>
        <begin position="159"/>
        <end position="189"/>
    </location>
</feature>
<dbReference type="Proteomes" id="UP000196581">
    <property type="component" value="Unassembled WGS sequence"/>
</dbReference>
<dbReference type="PROSITE" id="PS50928">
    <property type="entry name" value="ABC_TM1"/>
    <property type="match status" value="1"/>
</dbReference>
<evidence type="ECO:0000259" key="8">
    <source>
        <dbReference type="PROSITE" id="PS50928"/>
    </source>
</evidence>
<keyword evidence="2 7" id="KW-0813">Transport</keyword>
<feature type="domain" description="ABC transmembrane type-1" evidence="8">
    <location>
        <begin position="119"/>
        <end position="320"/>
    </location>
</feature>
<comment type="subcellular location">
    <subcellularLocation>
        <location evidence="1 7">Cell membrane</location>
        <topology evidence="1 7">Multi-pass membrane protein</topology>
    </subcellularLocation>
</comment>
<dbReference type="Gene3D" id="1.10.3720.10">
    <property type="entry name" value="MetI-like"/>
    <property type="match status" value="1"/>
</dbReference>
<gene>
    <name evidence="9" type="ORF">FM105_12015</name>
</gene>
<keyword evidence="3" id="KW-1003">Cell membrane</keyword>